<dbReference type="Gene3D" id="1.10.510.10">
    <property type="entry name" value="Transferase(Phosphotransferase) domain 1"/>
    <property type="match status" value="1"/>
</dbReference>
<reference evidence="4" key="1">
    <citation type="submission" date="2022-07" db="EMBL/GenBank/DDBJ databases">
        <title>Genome Sequence of Physisporinus lineatus.</title>
        <authorList>
            <person name="Buettner E."/>
        </authorList>
    </citation>
    <scope>NUCLEOTIDE SEQUENCE</scope>
    <source>
        <strain evidence="4">VT162</strain>
    </source>
</reference>
<evidence type="ECO:0000259" key="3">
    <source>
        <dbReference type="PROSITE" id="PS50011"/>
    </source>
</evidence>
<dbReference type="GO" id="GO:0005524">
    <property type="term" value="F:ATP binding"/>
    <property type="evidence" value="ECO:0007669"/>
    <property type="project" value="UniProtKB-KW"/>
</dbReference>
<dbReference type="InterPro" id="IPR051681">
    <property type="entry name" value="Ser/Thr_Kinases-Pseudokinases"/>
</dbReference>
<evidence type="ECO:0000256" key="1">
    <source>
        <dbReference type="ARBA" id="ARBA00022741"/>
    </source>
</evidence>
<feature type="domain" description="Protein kinase" evidence="3">
    <location>
        <begin position="162"/>
        <end position="421"/>
    </location>
</feature>
<comment type="caution">
    <text evidence="4">The sequence shown here is derived from an EMBL/GenBank/DDBJ whole genome shotgun (WGS) entry which is preliminary data.</text>
</comment>
<sequence>MDTGGTIRPRTSVLGRLLHVAKTILWMILPIKRPLTDGSNGRDDGLLTDTKQDEPPKHHIRIVAEHLRSRANADQSDETLGTLDVIADWISSTTFPLETSKVQPVVNHLQQELGVAPDLPADIERSGHEEPLRSSLLRTLCWFSLKTGEYPAKLTIPEGLDFSGPKDYGAGGMNDIFQGTFRGRVVAMKHPRVIGTVQPSRRRQVEQIFDQHALVAFNMHNKHVLPVLGIVKESTYNGFCMILPWMDNGDELVKTVNHWLLCIAKGLTYLHSYGVIHGDVRGANILVDTNGEIRITAFGSTSLVAADDFNPGHGGSSIPWTAPELIDPSKYGLQKAATSKATDLYSFACTCVELYTGQSPFPEIREAQILHNVLKGRRPQRPRKLDEQMPDVLWQIVSRSWAQYPSQRPEMNEVALRLANL</sequence>
<dbReference type="InterPro" id="IPR008266">
    <property type="entry name" value="Tyr_kinase_AS"/>
</dbReference>
<evidence type="ECO:0000313" key="5">
    <source>
        <dbReference type="Proteomes" id="UP001212997"/>
    </source>
</evidence>
<dbReference type="EMBL" id="JANAWD010000211">
    <property type="protein sequence ID" value="KAJ3483860.1"/>
    <property type="molecule type" value="Genomic_DNA"/>
</dbReference>
<dbReference type="Proteomes" id="UP001212997">
    <property type="component" value="Unassembled WGS sequence"/>
</dbReference>
<dbReference type="Pfam" id="PF07714">
    <property type="entry name" value="PK_Tyr_Ser-Thr"/>
    <property type="match status" value="1"/>
</dbReference>
<dbReference type="PANTHER" id="PTHR44329">
    <property type="entry name" value="SERINE/THREONINE-PROTEIN KINASE TNNI3K-RELATED"/>
    <property type="match status" value="1"/>
</dbReference>
<keyword evidence="2" id="KW-0067">ATP-binding</keyword>
<name>A0AAD5V200_9APHY</name>
<dbReference type="InterPro" id="IPR000719">
    <property type="entry name" value="Prot_kinase_dom"/>
</dbReference>
<keyword evidence="1" id="KW-0547">Nucleotide-binding</keyword>
<evidence type="ECO:0000256" key="2">
    <source>
        <dbReference type="ARBA" id="ARBA00022840"/>
    </source>
</evidence>
<keyword evidence="5" id="KW-1185">Reference proteome</keyword>
<accession>A0AAD5V200</accession>
<dbReference type="InterPro" id="IPR001245">
    <property type="entry name" value="Ser-Thr/Tyr_kinase_cat_dom"/>
</dbReference>
<dbReference type="PANTHER" id="PTHR44329:SF298">
    <property type="entry name" value="MIXED LINEAGE KINASE DOMAIN-LIKE PROTEIN"/>
    <property type="match status" value="1"/>
</dbReference>
<dbReference type="InterPro" id="IPR011009">
    <property type="entry name" value="Kinase-like_dom_sf"/>
</dbReference>
<organism evidence="4 5">
    <name type="scientific">Meripilus lineatus</name>
    <dbReference type="NCBI Taxonomy" id="2056292"/>
    <lineage>
        <taxon>Eukaryota</taxon>
        <taxon>Fungi</taxon>
        <taxon>Dikarya</taxon>
        <taxon>Basidiomycota</taxon>
        <taxon>Agaricomycotina</taxon>
        <taxon>Agaricomycetes</taxon>
        <taxon>Polyporales</taxon>
        <taxon>Meripilaceae</taxon>
        <taxon>Meripilus</taxon>
    </lineage>
</organism>
<protein>
    <recommendedName>
        <fullName evidence="3">Protein kinase domain-containing protein</fullName>
    </recommendedName>
</protein>
<evidence type="ECO:0000313" key="4">
    <source>
        <dbReference type="EMBL" id="KAJ3483860.1"/>
    </source>
</evidence>
<dbReference type="GO" id="GO:0097527">
    <property type="term" value="P:necroptotic signaling pathway"/>
    <property type="evidence" value="ECO:0007669"/>
    <property type="project" value="TreeGrafter"/>
</dbReference>
<dbReference type="AlphaFoldDB" id="A0AAD5V200"/>
<dbReference type="SUPFAM" id="SSF56112">
    <property type="entry name" value="Protein kinase-like (PK-like)"/>
    <property type="match status" value="1"/>
</dbReference>
<dbReference type="PROSITE" id="PS50011">
    <property type="entry name" value="PROTEIN_KINASE_DOM"/>
    <property type="match status" value="1"/>
</dbReference>
<dbReference type="GO" id="GO:0004672">
    <property type="term" value="F:protein kinase activity"/>
    <property type="evidence" value="ECO:0007669"/>
    <property type="project" value="InterPro"/>
</dbReference>
<proteinExistence type="predicted"/>
<dbReference type="PROSITE" id="PS00109">
    <property type="entry name" value="PROTEIN_KINASE_TYR"/>
    <property type="match status" value="1"/>
</dbReference>
<gene>
    <name evidence="4" type="ORF">NLI96_g6027</name>
</gene>